<gene>
    <name evidence="1" type="ORF">CH363_15525</name>
</gene>
<dbReference type="RefSeq" id="WP_100724444.1">
    <property type="nucleotide sequence ID" value="NZ_NPEG01000010.1"/>
</dbReference>
<evidence type="ECO:0000313" key="1">
    <source>
        <dbReference type="EMBL" id="PKA14991.1"/>
    </source>
</evidence>
<keyword evidence="2" id="KW-1185">Reference proteome</keyword>
<name>A0ABX4PGT0_9LEPT</name>
<comment type="caution">
    <text evidence="1">The sequence shown here is derived from an EMBL/GenBank/DDBJ whole genome shotgun (WGS) entry which is preliminary data.</text>
</comment>
<sequence length="60" mass="6704">MPDLKKKGNSFIATLNPNSSAYSTLTGHRGELDLGSKSFVEDTTLQKFYTNCFRTEDEKA</sequence>
<proteinExistence type="predicted"/>
<dbReference type="EMBL" id="NPEI01000010">
    <property type="protein sequence ID" value="PKA14991.1"/>
    <property type="molecule type" value="Genomic_DNA"/>
</dbReference>
<evidence type="ECO:0000313" key="2">
    <source>
        <dbReference type="Proteomes" id="UP000231857"/>
    </source>
</evidence>
<dbReference type="Proteomes" id="UP000231857">
    <property type="component" value="Unassembled WGS sequence"/>
</dbReference>
<accession>A0ABX4PGT0</accession>
<organism evidence="1 2">
    <name type="scientific">Leptospira haakeii</name>
    <dbReference type="NCBI Taxonomy" id="2023198"/>
    <lineage>
        <taxon>Bacteria</taxon>
        <taxon>Pseudomonadati</taxon>
        <taxon>Spirochaetota</taxon>
        <taxon>Spirochaetia</taxon>
        <taxon>Leptospirales</taxon>
        <taxon>Leptospiraceae</taxon>
        <taxon>Leptospira</taxon>
    </lineage>
</organism>
<protein>
    <submittedName>
        <fullName evidence="1">Uncharacterized protein</fullName>
    </submittedName>
</protein>
<reference evidence="1 2" key="1">
    <citation type="submission" date="2017-07" db="EMBL/GenBank/DDBJ databases">
        <title>Leptospira spp. isolated from tropical soils.</title>
        <authorList>
            <person name="Thibeaux R."/>
            <person name="Iraola G."/>
            <person name="Ferres I."/>
            <person name="Bierque E."/>
            <person name="Girault D."/>
            <person name="Soupe-Gilbert M.-E."/>
            <person name="Picardeau M."/>
            <person name="Goarant C."/>
        </authorList>
    </citation>
    <scope>NUCLEOTIDE SEQUENCE [LARGE SCALE GENOMIC DNA]</scope>
    <source>
        <strain evidence="1 2">ATI7-C-A2</strain>
    </source>
</reference>